<evidence type="ECO:0000259" key="2">
    <source>
        <dbReference type="Pfam" id="PF00930"/>
    </source>
</evidence>
<dbReference type="EMBL" id="MFGW01000088">
    <property type="protein sequence ID" value="OGF66585.1"/>
    <property type="molecule type" value="Genomic_DNA"/>
</dbReference>
<dbReference type="GO" id="GO:0006508">
    <property type="term" value="P:proteolysis"/>
    <property type="evidence" value="ECO:0007669"/>
    <property type="project" value="InterPro"/>
</dbReference>
<evidence type="ECO:0000313" key="3">
    <source>
        <dbReference type="EMBL" id="OGF66585.1"/>
    </source>
</evidence>
<feature type="domain" description="Dipeptidylpeptidase IV N-terminal" evidence="2">
    <location>
        <begin position="125"/>
        <end position="444"/>
    </location>
</feature>
<dbReference type="PANTHER" id="PTHR11731:SF193">
    <property type="entry name" value="DIPEPTIDYL PEPTIDASE 9"/>
    <property type="match status" value="1"/>
</dbReference>
<dbReference type="InterPro" id="IPR002469">
    <property type="entry name" value="Peptidase_S9B_N"/>
</dbReference>
<dbReference type="InterPro" id="IPR050278">
    <property type="entry name" value="Serine_Prot_S9B/DPPIV"/>
</dbReference>
<name>A0A1F5VT99_9BACT</name>
<dbReference type="AlphaFoldDB" id="A0A1F5VT99"/>
<dbReference type="InterPro" id="IPR029058">
    <property type="entry name" value="AB_hydrolase_fold"/>
</dbReference>
<dbReference type="GO" id="GO:0008239">
    <property type="term" value="F:dipeptidyl-peptidase activity"/>
    <property type="evidence" value="ECO:0007669"/>
    <property type="project" value="TreeGrafter"/>
</dbReference>
<reference evidence="3 4" key="1">
    <citation type="journal article" date="2016" name="Nat. Commun.">
        <title>Thousands of microbial genomes shed light on interconnected biogeochemical processes in an aquifer system.</title>
        <authorList>
            <person name="Anantharaman K."/>
            <person name="Brown C.T."/>
            <person name="Hug L.A."/>
            <person name="Sharon I."/>
            <person name="Castelle C.J."/>
            <person name="Probst A.J."/>
            <person name="Thomas B.C."/>
            <person name="Singh A."/>
            <person name="Wilkins M.J."/>
            <person name="Karaoz U."/>
            <person name="Brodie E.L."/>
            <person name="Williams K.H."/>
            <person name="Hubbard S.S."/>
            <person name="Banfield J.F."/>
        </authorList>
    </citation>
    <scope>NUCLEOTIDE SEQUENCE [LARGE SCALE GENOMIC DNA]</scope>
</reference>
<dbReference type="Gene3D" id="2.140.10.30">
    <property type="entry name" value="Dipeptidylpeptidase IV, N-terminal domain"/>
    <property type="match status" value="1"/>
</dbReference>
<evidence type="ECO:0008006" key="5">
    <source>
        <dbReference type="Google" id="ProtNLM"/>
    </source>
</evidence>
<sequence length="728" mass="83893">MSKKICLIFIICIILTGWFVFCQDTQEKTIDVKSFLNDKVWDRISTPQLAWLNNNTMLLYDGRVDEEQRTLELYDPAAEKHAVAIDKEKVLSVLKEELGEDAPEAIEWPDAIESNGSVIAYLIENDIFSIELNNSAVKRLTKTEAEEESVAFSPDGRWVSFIRNNDIYLIDWKNSKEKQITTGGTETLLNGKLSWVYWEEIYEHVDVPYSWSADSTAIAYLQSDDSQVPTHTFVSYKPVVPKVVVQHYPKAGQTNPTVRLGIVEIETGETTWVDCGEYEYLARFKWLPGDKEIAVQTMNRKQNELKLFFAERATGESRLILEEKDSCWLNLNYAPFFIKQMNQFIWLSERDGNQHAYLYDFNGKLLRQITKGKYNIESAVDEITGKKARWFYFTSNKKSLIEQHLYRVSLDGKKLEKLSNGHGYHSAKFSPDMNYYLEIYSNASSLPEITLHNADGKNLMLVAPAVADFLKEERYSSPEFHTFKTEDGLELPAMIMKPVDFDPGKKYPALIYVYGGPRAQQVHDVWSRRLQYFHVFAKAGYFTFVLDIRSGLEKNKALENSAYKQAYGMQNVRDILDGVKWIKQLPSIDPERLGIWGGSGGGTTTLFVMTHSDVFKAGAALFPVTDWYYYDSIYTERFQSTPGDNSDGYKETSIVLAAEHLKGHLLITHGTYDDNVHPQNTYAFINELIKHNIQFELMIYPWRKHGTSDEAARIHSYTLMLEFWERYL</sequence>
<accession>A0A1F5VT99</accession>
<dbReference type="Gene3D" id="3.40.50.1820">
    <property type="entry name" value="alpha/beta hydrolase"/>
    <property type="match status" value="1"/>
</dbReference>
<evidence type="ECO:0000313" key="4">
    <source>
        <dbReference type="Proteomes" id="UP000178943"/>
    </source>
</evidence>
<comment type="caution">
    <text evidence="3">The sequence shown here is derived from an EMBL/GenBank/DDBJ whole genome shotgun (WGS) entry which is preliminary data.</text>
</comment>
<feature type="domain" description="Peptidase S9 prolyl oligopeptidase catalytic" evidence="1">
    <location>
        <begin position="532"/>
        <end position="728"/>
    </location>
</feature>
<dbReference type="STRING" id="1817863.A2Y62_01090"/>
<dbReference type="Proteomes" id="UP000178943">
    <property type="component" value="Unassembled WGS sequence"/>
</dbReference>
<dbReference type="Pfam" id="PF00930">
    <property type="entry name" value="DPPIV_N"/>
    <property type="match status" value="1"/>
</dbReference>
<dbReference type="Pfam" id="PF00326">
    <property type="entry name" value="Peptidase_S9"/>
    <property type="match status" value="1"/>
</dbReference>
<dbReference type="SUPFAM" id="SSF53474">
    <property type="entry name" value="alpha/beta-Hydrolases"/>
    <property type="match status" value="1"/>
</dbReference>
<dbReference type="PANTHER" id="PTHR11731">
    <property type="entry name" value="PROTEASE FAMILY S9B,C DIPEPTIDYL-PEPTIDASE IV-RELATED"/>
    <property type="match status" value="1"/>
</dbReference>
<organism evidence="3 4">
    <name type="scientific">Candidatus Fischerbacteria bacterium RBG_13_37_8</name>
    <dbReference type="NCBI Taxonomy" id="1817863"/>
    <lineage>
        <taxon>Bacteria</taxon>
        <taxon>Candidatus Fischeribacteriota</taxon>
    </lineage>
</organism>
<proteinExistence type="predicted"/>
<protein>
    <recommendedName>
        <fullName evidence="5">Peptidase S9</fullName>
    </recommendedName>
</protein>
<evidence type="ECO:0000259" key="1">
    <source>
        <dbReference type="Pfam" id="PF00326"/>
    </source>
</evidence>
<dbReference type="SUPFAM" id="SSF82171">
    <property type="entry name" value="DPP6 N-terminal domain-like"/>
    <property type="match status" value="1"/>
</dbReference>
<dbReference type="InterPro" id="IPR001375">
    <property type="entry name" value="Peptidase_S9_cat"/>
</dbReference>
<gene>
    <name evidence="3" type="ORF">A2Y62_01090</name>
</gene>
<dbReference type="GO" id="GO:0008236">
    <property type="term" value="F:serine-type peptidase activity"/>
    <property type="evidence" value="ECO:0007669"/>
    <property type="project" value="InterPro"/>
</dbReference>